<reference evidence="1 2" key="1">
    <citation type="journal article" date="2024" name="Commun. Biol.">
        <title>Comparative genomic analysis of thermophilic fungi reveals convergent evolutionary adaptations and gene losses.</title>
        <authorList>
            <person name="Steindorff A.S."/>
            <person name="Aguilar-Pontes M.V."/>
            <person name="Robinson A.J."/>
            <person name="Andreopoulos B."/>
            <person name="LaButti K."/>
            <person name="Kuo A."/>
            <person name="Mondo S."/>
            <person name="Riley R."/>
            <person name="Otillar R."/>
            <person name="Haridas S."/>
            <person name="Lipzen A."/>
            <person name="Grimwood J."/>
            <person name="Schmutz J."/>
            <person name="Clum A."/>
            <person name="Reid I.D."/>
            <person name="Moisan M.C."/>
            <person name="Butler G."/>
            <person name="Nguyen T.T.M."/>
            <person name="Dewar K."/>
            <person name="Conant G."/>
            <person name="Drula E."/>
            <person name="Henrissat B."/>
            <person name="Hansel C."/>
            <person name="Singer S."/>
            <person name="Hutchinson M.I."/>
            <person name="de Vries R.P."/>
            <person name="Natvig D.O."/>
            <person name="Powell A.J."/>
            <person name="Tsang A."/>
            <person name="Grigoriev I.V."/>
        </authorList>
    </citation>
    <scope>NUCLEOTIDE SEQUENCE [LARGE SCALE GENOMIC DNA]</scope>
    <source>
        <strain evidence="1 2">ATCC 24622</strain>
    </source>
</reference>
<evidence type="ECO:0000313" key="2">
    <source>
        <dbReference type="Proteomes" id="UP001586593"/>
    </source>
</evidence>
<dbReference type="Proteomes" id="UP001586593">
    <property type="component" value="Unassembled WGS sequence"/>
</dbReference>
<dbReference type="EMBL" id="JAZHXJ010001781">
    <property type="protein sequence ID" value="KAL1843881.1"/>
    <property type="molecule type" value="Genomic_DNA"/>
</dbReference>
<accession>A0ABR3VQS7</accession>
<evidence type="ECO:0000313" key="1">
    <source>
        <dbReference type="EMBL" id="KAL1843881.1"/>
    </source>
</evidence>
<keyword evidence="2" id="KW-1185">Reference proteome</keyword>
<gene>
    <name evidence="1" type="ORF">VTK73DRAFT_2706</name>
</gene>
<sequence>MVWCCVGCMLQKFQDRTFDNVTWVRGQVRYLASLHSSQVTSQVTGCEPHSLPNFRYFRPSQALPLFNPPTPEPSKVSYE</sequence>
<protein>
    <submittedName>
        <fullName evidence="1">Uncharacterized protein</fullName>
    </submittedName>
</protein>
<name>A0ABR3VQS7_9PEZI</name>
<comment type="caution">
    <text evidence="1">The sequence shown here is derived from an EMBL/GenBank/DDBJ whole genome shotgun (WGS) entry which is preliminary data.</text>
</comment>
<proteinExistence type="predicted"/>
<organism evidence="1 2">
    <name type="scientific">Phialemonium thermophilum</name>
    <dbReference type="NCBI Taxonomy" id="223376"/>
    <lineage>
        <taxon>Eukaryota</taxon>
        <taxon>Fungi</taxon>
        <taxon>Dikarya</taxon>
        <taxon>Ascomycota</taxon>
        <taxon>Pezizomycotina</taxon>
        <taxon>Sordariomycetes</taxon>
        <taxon>Sordariomycetidae</taxon>
        <taxon>Cephalothecales</taxon>
        <taxon>Cephalothecaceae</taxon>
        <taxon>Phialemonium</taxon>
    </lineage>
</organism>